<dbReference type="Pfam" id="PF08332">
    <property type="entry name" value="CaMKII_AD"/>
    <property type="match status" value="1"/>
</dbReference>
<dbReference type="SUPFAM" id="SSF54427">
    <property type="entry name" value="NTF2-like"/>
    <property type="match status" value="1"/>
</dbReference>
<accession>A0AAD0U8K6</accession>
<dbReference type="GO" id="GO:0005516">
    <property type="term" value="F:calmodulin binding"/>
    <property type="evidence" value="ECO:0007669"/>
    <property type="project" value="InterPro"/>
</dbReference>
<dbReference type="Gene3D" id="3.10.450.50">
    <property type="match status" value="1"/>
</dbReference>
<organism evidence="3 4">
    <name type="scientific">Herbaspirillum rubrisubalbicans</name>
    <dbReference type="NCBI Taxonomy" id="80842"/>
    <lineage>
        <taxon>Bacteria</taxon>
        <taxon>Pseudomonadati</taxon>
        <taxon>Pseudomonadota</taxon>
        <taxon>Betaproteobacteria</taxon>
        <taxon>Burkholderiales</taxon>
        <taxon>Oxalobacteraceae</taxon>
        <taxon>Herbaspirillum</taxon>
    </lineage>
</organism>
<feature type="chain" id="PRO_5042114544" evidence="1">
    <location>
        <begin position="21"/>
        <end position="168"/>
    </location>
</feature>
<dbReference type="InterPro" id="IPR032710">
    <property type="entry name" value="NTF2-like_dom_sf"/>
</dbReference>
<protein>
    <submittedName>
        <fullName evidence="3">DUF4440 domain-containing protein</fullName>
    </submittedName>
</protein>
<proteinExistence type="predicted"/>
<gene>
    <name evidence="3" type="ORF">RC54_15505</name>
</gene>
<evidence type="ECO:0000313" key="3">
    <source>
        <dbReference type="EMBL" id="AYR25139.1"/>
    </source>
</evidence>
<sequence>MKIALSVSALALILTGCASTQSGNANPELSVTGPGETQVCKPTTGKEIAALFDRWNQSLQTLKPEAVAANYAPRSLLLPTVSNKPRFTNEERIDYFEHFLHNKPVGKIDMRWLSIGCNTAIDAGLYSFTYGTTGKVVHARYTFTYEWDGKQWLISSHHSSAMPEVMPH</sequence>
<feature type="signal peptide" evidence="1">
    <location>
        <begin position="1"/>
        <end position="20"/>
    </location>
</feature>
<dbReference type="InterPro" id="IPR013543">
    <property type="entry name" value="Ca/CaM-dep_prot_kinase-assoc"/>
</dbReference>
<reference evidence="3 4" key="1">
    <citation type="submission" date="2017-11" db="EMBL/GenBank/DDBJ databases">
        <title>Complete genome sequence of Herbaspirillum rubrisubalbicans DSM 11543.</title>
        <authorList>
            <person name="Chen M."/>
            <person name="An Q."/>
        </authorList>
    </citation>
    <scope>NUCLEOTIDE SEQUENCE [LARGE SCALE GENOMIC DNA]</scope>
    <source>
        <strain evidence="3 4">DSM 11543</strain>
    </source>
</reference>
<keyword evidence="1" id="KW-0732">Signal</keyword>
<dbReference type="Proteomes" id="UP000269199">
    <property type="component" value="Chromosome"/>
</dbReference>
<dbReference type="InterPro" id="IPR016887">
    <property type="entry name" value="UCP028470_steroid_isom-rel"/>
</dbReference>
<dbReference type="GO" id="GO:0004683">
    <property type="term" value="F:calcium/calmodulin-dependent protein kinase activity"/>
    <property type="evidence" value="ECO:0007669"/>
    <property type="project" value="InterPro"/>
</dbReference>
<dbReference type="RefSeq" id="WP_061789698.1">
    <property type="nucleotide sequence ID" value="NZ_CP024996.1"/>
</dbReference>
<dbReference type="PIRSF" id="PIRSF028470">
    <property type="entry name" value="UCP028470"/>
    <property type="match status" value="1"/>
</dbReference>
<evidence type="ECO:0000313" key="4">
    <source>
        <dbReference type="Proteomes" id="UP000269199"/>
    </source>
</evidence>
<evidence type="ECO:0000259" key="2">
    <source>
        <dbReference type="Pfam" id="PF08332"/>
    </source>
</evidence>
<dbReference type="EMBL" id="CP024996">
    <property type="protein sequence ID" value="AYR25139.1"/>
    <property type="molecule type" value="Genomic_DNA"/>
</dbReference>
<evidence type="ECO:0000256" key="1">
    <source>
        <dbReference type="SAM" id="SignalP"/>
    </source>
</evidence>
<name>A0AAD0U8K6_9BURK</name>
<dbReference type="AlphaFoldDB" id="A0AAD0U8K6"/>
<feature type="domain" description="Calcium/calmodulin-dependent protein kinase II association-domain" evidence="2">
    <location>
        <begin position="46"/>
        <end position="163"/>
    </location>
</feature>
<dbReference type="PROSITE" id="PS51257">
    <property type="entry name" value="PROKAR_LIPOPROTEIN"/>
    <property type="match status" value="1"/>
</dbReference>